<dbReference type="EMBL" id="NEXJ01000107">
    <property type="protein sequence ID" value="PSN89827.1"/>
    <property type="molecule type" value="Genomic_DNA"/>
</dbReference>
<keyword evidence="1" id="KW-0812">Transmembrane</keyword>
<organism evidence="3 4">
    <name type="scientific">Candidatus Marsarchaeota G2 archaeon ECH_B_SAG-M15</name>
    <dbReference type="NCBI Taxonomy" id="1978162"/>
    <lineage>
        <taxon>Archaea</taxon>
        <taxon>Candidatus Marsarchaeota</taxon>
        <taxon>Candidatus Marsarchaeota group 2</taxon>
    </lineage>
</organism>
<feature type="domain" description="Protein-glutamine gamma-glutamyltransferase-like C-terminal" evidence="2">
    <location>
        <begin position="159"/>
        <end position="212"/>
    </location>
</feature>
<evidence type="ECO:0000259" key="2">
    <source>
        <dbReference type="Pfam" id="PF13559"/>
    </source>
</evidence>
<dbReference type="Pfam" id="PF13559">
    <property type="entry name" value="DUF4129"/>
    <property type="match status" value="1"/>
</dbReference>
<dbReference type="Proteomes" id="UP000240490">
    <property type="component" value="Unassembled WGS sequence"/>
</dbReference>
<proteinExistence type="predicted"/>
<gene>
    <name evidence="3" type="ORF">B9Q08_06190</name>
</gene>
<evidence type="ECO:0000313" key="4">
    <source>
        <dbReference type="Proteomes" id="UP000240490"/>
    </source>
</evidence>
<keyword evidence="1" id="KW-0472">Membrane</keyword>
<dbReference type="InterPro" id="IPR025403">
    <property type="entry name" value="TgpA-like_C"/>
</dbReference>
<accession>A0A2R6ATX9</accession>
<evidence type="ECO:0000313" key="3">
    <source>
        <dbReference type="EMBL" id="PSN89827.1"/>
    </source>
</evidence>
<protein>
    <recommendedName>
        <fullName evidence="2">Protein-glutamine gamma-glutamyltransferase-like C-terminal domain-containing protein</fullName>
    </recommendedName>
</protein>
<feature type="transmembrane region" description="Helical" evidence="1">
    <location>
        <begin position="99"/>
        <end position="119"/>
    </location>
</feature>
<sequence>MLYFGVRGGVVFGFRVVGVILLLVLCVVALSAVFDGGLNGAGATRIPAFRLPFPNESAGGTLNSLFNYSSRVGYTRPNVSLTPPYGEALSPGGRMVLPGWLGLALLLAVGLGGLFILFFRGNRAGVYDLSGAISLLEESSRRFSSSYGAAKLGALAEYYRRLRDLCVKLGIREQAWEAPTEFLDRVAQSMGLDRVEARRFAEVFGRSRYSSGLSVEEEEALSHFMSHFLEAVRRRIELGVKQ</sequence>
<keyword evidence="1" id="KW-1133">Transmembrane helix</keyword>
<name>A0A2R6ATX9_9ARCH</name>
<comment type="caution">
    <text evidence="3">The sequence shown here is derived from an EMBL/GenBank/DDBJ whole genome shotgun (WGS) entry which is preliminary data.</text>
</comment>
<dbReference type="AlphaFoldDB" id="A0A2R6ATX9"/>
<feature type="transmembrane region" description="Helical" evidence="1">
    <location>
        <begin position="12"/>
        <end position="34"/>
    </location>
</feature>
<evidence type="ECO:0000256" key="1">
    <source>
        <dbReference type="SAM" id="Phobius"/>
    </source>
</evidence>
<reference evidence="3 4" key="1">
    <citation type="submission" date="2017-04" db="EMBL/GenBank/DDBJ databases">
        <title>Novel microbial lineages endemic to geothermal iron-oxide mats fill important gaps in the evolutionary history of Archaea.</title>
        <authorList>
            <person name="Jay Z.J."/>
            <person name="Beam J.P."/>
            <person name="Dlakic M."/>
            <person name="Rusch D.B."/>
            <person name="Kozubal M.A."/>
            <person name="Inskeep W.P."/>
        </authorList>
    </citation>
    <scope>NUCLEOTIDE SEQUENCE [LARGE SCALE GENOMIC DNA]</scope>
    <source>
        <strain evidence="3">ECH_B_SAG-M15</strain>
    </source>
</reference>